<dbReference type="InterPro" id="IPR001343">
    <property type="entry name" value="Hemolysn_Ca-bd"/>
</dbReference>
<evidence type="ECO:0000313" key="3">
    <source>
        <dbReference type="Proteomes" id="UP001595699"/>
    </source>
</evidence>
<reference evidence="3" key="1">
    <citation type="journal article" date="2019" name="Int. J. Syst. Evol. Microbiol.">
        <title>The Global Catalogue of Microorganisms (GCM) 10K type strain sequencing project: providing services to taxonomists for standard genome sequencing and annotation.</title>
        <authorList>
            <consortium name="The Broad Institute Genomics Platform"/>
            <consortium name="The Broad Institute Genome Sequencing Center for Infectious Disease"/>
            <person name="Wu L."/>
            <person name="Ma J."/>
        </authorList>
    </citation>
    <scope>NUCLEOTIDE SEQUENCE [LARGE SCALE GENOMIC DNA]</scope>
    <source>
        <strain evidence="3">CGMCC 4.7241</strain>
    </source>
</reference>
<sequence length="211" mass="20727">MIKVSRTVTVALVAGALALTLSAPATAATPGRVTVQSGTLRFDAGAGAGNNVRVTRSGSRVLVTDAATPLTAGSPCVRISANTASCPATAVIGLFVELGDGNDRVQVSASFPNVSGAMGVVSGPGAKIGSRNENLRGSRGNDVIIGGPGKSEIWGGEGADQLFGGGGDDALIGEGGNDQLDGGPHLNGDFGNGGAGIDKCVNVEAKVLCEL</sequence>
<dbReference type="Proteomes" id="UP001595699">
    <property type="component" value="Unassembled WGS sequence"/>
</dbReference>
<organism evidence="2 3">
    <name type="scientific">Tenggerimyces flavus</name>
    <dbReference type="NCBI Taxonomy" id="1708749"/>
    <lineage>
        <taxon>Bacteria</taxon>
        <taxon>Bacillati</taxon>
        <taxon>Actinomycetota</taxon>
        <taxon>Actinomycetes</taxon>
        <taxon>Propionibacteriales</taxon>
        <taxon>Nocardioidaceae</taxon>
        <taxon>Tenggerimyces</taxon>
    </lineage>
</organism>
<comment type="caution">
    <text evidence="2">The sequence shown here is derived from an EMBL/GenBank/DDBJ whole genome shotgun (WGS) entry which is preliminary data.</text>
</comment>
<accession>A0ABV7YFA8</accession>
<dbReference type="SUPFAM" id="SSF51120">
    <property type="entry name" value="beta-Roll"/>
    <property type="match status" value="1"/>
</dbReference>
<keyword evidence="3" id="KW-1185">Reference proteome</keyword>
<keyword evidence="1" id="KW-0732">Signal</keyword>
<dbReference type="RefSeq" id="WP_205118627.1">
    <property type="nucleotide sequence ID" value="NZ_JAFBCM010000001.1"/>
</dbReference>
<gene>
    <name evidence="2" type="ORF">ACFOUW_23160</name>
</gene>
<protein>
    <submittedName>
        <fullName evidence="2">Calcium-binding protein</fullName>
    </submittedName>
</protein>
<feature type="signal peptide" evidence="1">
    <location>
        <begin position="1"/>
        <end position="27"/>
    </location>
</feature>
<proteinExistence type="predicted"/>
<evidence type="ECO:0000313" key="2">
    <source>
        <dbReference type="EMBL" id="MFC3763757.1"/>
    </source>
</evidence>
<dbReference type="PRINTS" id="PR00313">
    <property type="entry name" value="CABNDNGRPT"/>
</dbReference>
<dbReference type="Pfam" id="PF00353">
    <property type="entry name" value="HemolysinCabind"/>
    <property type="match status" value="2"/>
</dbReference>
<evidence type="ECO:0000256" key="1">
    <source>
        <dbReference type="SAM" id="SignalP"/>
    </source>
</evidence>
<dbReference type="EMBL" id="JBHRZH010000020">
    <property type="protein sequence ID" value="MFC3763757.1"/>
    <property type="molecule type" value="Genomic_DNA"/>
</dbReference>
<dbReference type="Gene3D" id="2.150.10.10">
    <property type="entry name" value="Serralysin-like metalloprotease, C-terminal"/>
    <property type="match status" value="1"/>
</dbReference>
<name>A0ABV7YFA8_9ACTN</name>
<dbReference type="InterPro" id="IPR011049">
    <property type="entry name" value="Serralysin-like_metalloprot_C"/>
</dbReference>
<feature type="chain" id="PRO_5046123755" evidence="1">
    <location>
        <begin position="28"/>
        <end position="211"/>
    </location>
</feature>